<dbReference type="Pfam" id="PF17772">
    <property type="entry name" value="zf-MYST"/>
    <property type="match status" value="1"/>
</dbReference>
<dbReference type="GO" id="GO:0005634">
    <property type="term" value="C:nucleus"/>
    <property type="evidence" value="ECO:0007669"/>
    <property type="project" value="UniProtKB-SubCell"/>
</dbReference>
<dbReference type="Gene3D" id="1.10.10.10">
    <property type="entry name" value="Winged helix-like DNA-binding domain superfamily/Winged helix DNA-binding domain"/>
    <property type="match status" value="1"/>
</dbReference>
<keyword evidence="5" id="KW-0007">Acetylation</keyword>
<dbReference type="GO" id="GO:0035267">
    <property type="term" value="C:NuA4 histone acetyltransferase complex"/>
    <property type="evidence" value="ECO:0007669"/>
    <property type="project" value="TreeGrafter"/>
</dbReference>
<evidence type="ECO:0000256" key="8">
    <source>
        <dbReference type="RuleBase" id="RU361211"/>
    </source>
</evidence>
<evidence type="ECO:0000256" key="6">
    <source>
        <dbReference type="ARBA" id="ARBA00023242"/>
    </source>
</evidence>
<feature type="region of interest" description="Disordered" evidence="9">
    <location>
        <begin position="1"/>
        <end position="29"/>
    </location>
</feature>
<dbReference type="InterPro" id="IPR016197">
    <property type="entry name" value="Chromo-like_dom_sf"/>
</dbReference>
<evidence type="ECO:0000256" key="7">
    <source>
        <dbReference type="PIRSR" id="PIRSR602717-51"/>
    </source>
</evidence>
<dbReference type="GO" id="GO:0044545">
    <property type="term" value="C:NSL complex"/>
    <property type="evidence" value="ECO:0007669"/>
    <property type="project" value="TreeGrafter"/>
</dbReference>
<dbReference type="AlphaFoldDB" id="A0A6A7FSX3"/>
<dbReference type="Pfam" id="PF01853">
    <property type="entry name" value="MOZ_SAS"/>
    <property type="match status" value="1"/>
</dbReference>
<organism evidence="11">
    <name type="scientific">Hirondellea gigas</name>
    <dbReference type="NCBI Taxonomy" id="1518452"/>
    <lineage>
        <taxon>Eukaryota</taxon>
        <taxon>Metazoa</taxon>
        <taxon>Ecdysozoa</taxon>
        <taxon>Arthropoda</taxon>
        <taxon>Crustacea</taxon>
        <taxon>Multicrustacea</taxon>
        <taxon>Malacostraca</taxon>
        <taxon>Eumalacostraca</taxon>
        <taxon>Peracarida</taxon>
        <taxon>Amphipoda</taxon>
        <taxon>Amphilochidea</taxon>
        <taxon>Lysianassida</taxon>
        <taxon>Lysianassidira</taxon>
        <taxon>Lysianassoidea</taxon>
        <taxon>Lysianassidae</taxon>
        <taxon>Hirondellea</taxon>
    </lineage>
</organism>
<dbReference type="PROSITE" id="PS51726">
    <property type="entry name" value="MYST_HAT"/>
    <property type="match status" value="1"/>
</dbReference>
<dbReference type="Pfam" id="PF11717">
    <property type="entry name" value="Tudor-knot"/>
    <property type="match status" value="1"/>
</dbReference>
<dbReference type="InterPro" id="IPR050603">
    <property type="entry name" value="MYST_HAT"/>
</dbReference>
<evidence type="ECO:0000256" key="3">
    <source>
        <dbReference type="ARBA" id="ARBA00013184"/>
    </source>
</evidence>
<dbReference type="EC" id="2.3.1.48" evidence="3 8"/>
<comment type="similarity">
    <text evidence="2 8">Belongs to the MYST (SAS/MOZ) family.</text>
</comment>
<feature type="compositionally biased region" description="Basic and acidic residues" evidence="9">
    <location>
        <begin position="1"/>
        <end position="11"/>
    </location>
</feature>
<feature type="active site" description="Proton donor/acceptor" evidence="7">
    <location>
        <position position="348"/>
    </location>
</feature>
<dbReference type="GO" id="GO:0140861">
    <property type="term" value="P:DNA repair-dependent chromatin remodeling"/>
    <property type="evidence" value="ECO:0007669"/>
    <property type="project" value="UniProtKB-ARBA"/>
</dbReference>
<dbReference type="CDD" id="cd04301">
    <property type="entry name" value="NAT_SF"/>
    <property type="match status" value="1"/>
</dbReference>
<dbReference type="GO" id="GO:0006355">
    <property type="term" value="P:regulation of DNA-templated transcription"/>
    <property type="evidence" value="ECO:0007669"/>
    <property type="project" value="InterPro"/>
</dbReference>
<dbReference type="EMBL" id="IACT01001846">
    <property type="protein sequence ID" value="LAC21165.1"/>
    <property type="molecule type" value="mRNA"/>
</dbReference>
<protein>
    <recommendedName>
        <fullName evidence="3 8">Histone acetyltransferase</fullName>
        <ecNumber evidence="3 8">2.3.1.48</ecNumber>
    </recommendedName>
</protein>
<evidence type="ECO:0000259" key="10">
    <source>
        <dbReference type="PROSITE" id="PS51726"/>
    </source>
</evidence>
<dbReference type="Gene3D" id="3.30.60.60">
    <property type="entry name" value="N-acetyl transferase-like"/>
    <property type="match status" value="1"/>
</dbReference>
<dbReference type="PANTHER" id="PTHR10615:SF82">
    <property type="entry name" value="HISTONE ACETYLTRANSFERASE KAT8"/>
    <property type="match status" value="1"/>
</dbReference>
<evidence type="ECO:0000256" key="5">
    <source>
        <dbReference type="ARBA" id="ARBA00022990"/>
    </source>
</evidence>
<dbReference type="PANTHER" id="PTHR10615">
    <property type="entry name" value="HISTONE ACETYLTRANSFERASE"/>
    <property type="match status" value="1"/>
</dbReference>
<dbReference type="InterPro" id="IPR016181">
    <property type="entry name" value="Acyl_CoA_acyltransferase"/>
</dbReference>
<feature type="region of interest" description="Disordered" evidence="9">
    <location>
        <begin position="111"/>
        <end position="145"/>
    </location>
</feature>
<dbReference type="Gene3D" id="2.30.30.140">
    <property type="match status" value="1"/>
</dbReference>
<dbReference type="FunFam" id="3.30.60.60:FF:000001">
    <property type="entry name" value="Histone acetyltransferase"/>
    <property type="match status" value="1"/>
</dbReference>
<proteinExistence type="evidence at transcript level"/>
<dbReference type="InterPro" id="IPR002717">
    <property type="entry name" value="HAT_MYST-type"/>
</dbReference>
<dbReference type="InterPro" id="IPR025995">
    <property type="entry name" value="Tudor-knot"/>
</dbReference>
<evidence type="ECO:0000256" key="4">
    <source>
        <dbReference type="ARBA" id="ARBA00022679"/>
    </source>
</evidence>
<reference evidence="11" key="1">
    <citation type="submission" date="2017-11" db="EMBL/GenBank/DDBJ databases">
        <title>The sensing device of the deep-sea amphipod.</title>
        <authorList>
            <person name="Kobayashi H."/>
            <person name="Nagahama T."/>
            <person name="Arai W."/>
            <person name="Sasagawa Y."/>
            <person name="Umeda M."/>
            <person name="Hayashi T."/>
            <person name="Nikaido I."/>
            <person name="Watanabe H."/>
            <person name="Oguri K."/>
            <person name="Kitazato H."/>
            <person name="Fujioka K."/>
            <person name="Kido Y."/>
            <person name="Takami H."/>
        </authorList>
    </citation>
    <scope>NUCLEOTIDE SEQUENCE</scope>
    <source>
        <tissue evidence="11">Whole body</tissue>
    </source>
</reference>
<dbReference type="InterPro" id="IPR040706">
    <property type="entry name" value="Zf-MYST"/>
</dbReference>
<dbReference type="FunFam" id="2.30.30.140:FF:000155">
    <property type="entry name" value="Histone acetyltransferase"/>
    <property type="match status" value="1"/>
</dbReference>
<dbReference type="SUPFAM" id="SSF55729">
    <property type="entry name" value="Acyl-CoA N-acyltransferases (Nat)"/>
    <property type="match status" value="1"/>
</dbReference>
<dbReference type="InterPro" id="IPR036388">
    <property type="entry name" value="WH-like_DNA-bd_sf"/>
</dbReference>
<dbReference type="GO" id="GO:0072487">
    <property type="term" value="C:MSL complex"/>
    <property type="evidence" value="ECO:0007669"/>
    <property type="project" value="TreeGrafter"/>
</dbReference>
<evidence type="ECO:0000256" key="2">
    <source>
        <dbReference type="ARBA" id="ARBA00010107"/>
    </source>
</evidence>
<dbReference type="GO" id="GO:0046972">
    <property type="term" value="F:histone H4K16 acetyltransferase activity"/>
    <property type="evidence" value="ECO:0007669"/>
    <property type="project" value="TreeGrafter"/>
</dbReference>
<dbReference type="GO" id="GO:0005705">
    <property type="term" value="C:polytene chromosome interband"/>
    <property type="evidence" value="ECO:0007669"/>
    <property type="project" value="UniProtKB-ARBA"/>
</dbReference>
<dbReference type="Gene3D" id="3.40.630.30">
    <property type="match status" value="1"/>
</dbReference>
<dbReference type="FunFam" id="3.40.630.30:FF:000002">
    <property type="entry name" value="Histone acetyltransferase"/>
    <property type="match status" value="1"/>
</dbReference>
<dbReference type="FunFam" id="1.10.10.10:FF:000022">
    <property type="entry name" value="Histone acetyltransferase"/>
    <property type="match status" value="1"/>
</dbReference>
<keyword evidence="6 8" id="KW-0539">Nucleus</keyword>
<keyword evidence="4 11" id="KW-0808">Transferase</keyword>
<feature type="domain" description="MYST-type HAT" evidence="10">
    <location>
        <begin position="172"/>
        <end position="445"/>
    </location>
</feature>
<evidence type="ECO:0000313" key="11">
    <source>
        <dbReference type="EMBL" id="LAC21165.1"/>
    </source>
</evidence>
<comment type="catalytic activity">
    <reaction evidence="8">
        <text>L-lysyl-[protein] + acetyl-CoA = N(6)-acetyl-L-lysyl-[protein] + CoA + H(+)</text>
        <dbReference type="Rhea" id="RHEA:45948"/>
        <dbReference type="Rhea" id="RHEA-COMP:9752"/>
        <dbReference type="Rhea" id="RHEA-COMP:10731"/>
        <dbReference type="ChEBI" id="CHEBI:15378"/>
        <dbReference type="ChEBI" id="CHEBI:29969"/>
        <dbReference type="ChEBI" id="CHEBI:57287"/>
        <dbReference type="ChEBI" id="CHEBI:57288"/>
        <dbReference type="ChEBI" id="CHEBI:61930"/>
        <dbReference type="EC" id="2.3.1.48"/>
    </reaction>
</comment>
<dbReference type="SUPFAM" id="SSF54160">
    <property type="entry name" value="Chromo domain-like"/>
    <property type="match status" value="1"/>
</dbReference>
<comment type="subcellular location">
    <subcellularLocation>
        <location evidence="1 8">Nucleus</location>
    </subcellularLocation>
</comment>
<evidence type="ECO:0000256" key="1">
    <source>
        <dbReference type="ARBA" id="ARBA00004123"/>
    </source>
</evidence>
<evidence type="ECO:0000256" key="9">
    <source>
        <dbReference type="SAM" id="MobiDB-lite"/>
    </source>
</evidence>
<feature type="compositionally biased region" description="Basic and acidic residues" evidence="9">
    <location>
        <begin position="18"/>
        <end position="29"/>
    </location>
</feature>
<accession>A0A6A7FSX3</accession>
<name>A0A6A7FSX3_9CRUS</name>
<sequence length="455" mass="52980">MVNHATSDHSKMASATRRKSENGADLAEKIRSALTDSKSQLTEKQLQELEHQKLEIGEHYLVKRGDNWLGAELLDSRYNELAQQYEHYVHYTNLNRRLDEWVARDRVGHQFENGSENGQPGGMADLLNDQNGGRKITRNQKRKHDEINHVQKTYAEMDPTTAALEKEHEAITKVKYINKIHMGNYEVDTWYFSPYPDEYGKVPFLYICQYCLKYMRLEKTYRYHLSECTRRQPPGEEIYRKGTQSVYEVDGSDHKIYCQNLCLLAKLFLDHKTLYFDVDPFLFYVLCEVDKQGSHLVGYFSKEKESADCNNVACILTLPPYQRKGYGKLIIAFSYELSKREGCVGSPEKPLSDLGKLSYRSYWTYVLLEILRGYKGTLSIRDLSHMTSFTQQDIISTLQSLNLVKYWKGQHVICVTPKIIEEYINSPKFKRPRLTIDPSCVRWSPTTKAPQQKKK</sequence>